<dbReference type="InterPro" id="IPR028978">
    <property type="entry name" value="Chorismate_lyase_/UTRA_dom_sf"/>
</dbReference>
<organism evidence="5 6">
    <name type="scientific">Sporolactobacillus shoreicorticis</name>
    <dbReference type="NCBI Taxonomy" id="1923877"/>
    <lineage>
        <taxon>Bacteria</taxon>
        <taxon>Bacillati</taxon>
        <taxon>Bacillota</taxon>
        <taxon>Bacilli</taxon>
        <taxon>Bacillales</taxon>
        <taxon>Sporolactobacillaceae</taxon>
        <taxon>Sporolactobacillus</taxon>
    </lineage>
</organism>
<dbReference type="SMART" id="SM00866">
    <property type="entry name" value="UTRA"/>
    <property type="match status" value="1"/>
</dbReference>
<evidence type="ECO:0000259" key="4">
    <source>
        <dbReference type="PROSITE" id="PS50949"/>
    </source>
</evidence>
<dbReference type="InterPro" id="IPR050679">
    <property type="entry name" value="Bact_HTH_transcr_reg"/>
</dbReference>
<dbReference type="PRINTS" id="PR00035">
    <property type="entry name" value="HTHGNTR"/>
</dbReference>
<dbReference type="InterPro" id="IPR036388">
    <property type="entry name" value="WH-like_DNA-bd_sf"/>
</dbReference>
<evidence type="ECO:0000256" key="2">
    <source>
        <dbReference type="ARBA" id="ARBA00023125"/>
    </source>
</evidence>
<dbReference type="Pfam" id="PF07702">
    <property type="entry name" value="UTRA"/>
    <property type="match status" value="1"/>
</dbReference>
<dbReference type="PANTHER" id="PTHR44846:SF1">
    <property type="entry name" value="MANNOSYL-D-GLYCERATE TRANSPORT_METABOLISM SYSTEM REPRESSOR MNGR-RELATED"/>
    <property type="match status" value="1"/>
</dbReference>
<dbReference type="RefSeq" id="WP_253060807.1">
    <property type="nucleotide sequence ID" value="NZ_JAMXWM010000007.1"/>
</dbReference>
<keyword evidence="6" id="KW-1185">Reference proteome</keyword>
<dbReference type="InterPro" id="IPR000524">
    <property type="entry name" value="Tscrpt_reg_HTH_GntR"/>
</dbReference>
<sequence>MIDRKSPVPMYYQIEQYIEQLIESRNLKSGDQIPSEREFTDQFHVSRMTVRQAVMNLVHSGVLVRIKGKGTFVSNQNKIEKSLLGLNGFSEDMISRGMKPGSFMMSFARIRAAAKVADRLALDEHDDVFEIKRTRFADDEPMAIETSYIPAKMVPDLTEDQVSPSLYQYIERQCGLPFDHAVQSIEASVVTAEEAKILAIPKGSPILLIERCSYLKNGRPIELTKSLFRADRYKFMVKLPRG</sequence>
<dbReference type="SUPFAM" id="SSF64288">
    <property type="entry name" value="Chorismate lyase-like"/>
    <property type="match status" value="1"/>
</dbReference>
<dbReference type="Proteomes" id="UP001597399">
    <property type="component" value="Unassembled WGS sequence"/>
</dbReference>
<accession>A0ABW5S6F8</accession>
<dbReference type="SUPFAM" id="SSF46785">
    <property type="entry name" value="Winged helix' DNA-binding domain"/>
    <property type="match status" value="1"/>
</dbReference>
<keyword evidence="2" id="KW-0238">DNA-binding</keyword>
<dbReference type="Gene3D" id="1.10.10.10">
    <property type="entry name" value="Winged helix-like DNA-binding domain superfamily/Winged helix DNA-binding domain"/>
    <property type="match status" value="1"/>
</dbReference>
<gene>
    <name evidence="5" type="ORF">ACFSUE_16315</name>
</gene>
<comment type="caution">
    <text evidence="5">The sequence shown here is derived from an EMBL/GenBank/DDBJ whole genome shotgun (WGS) entry which is preliminary data.</text>
</comment>
<dbReference type="CDD" id="cd07377">
    <property type="entry name" value="WHTH_GntR"/>
    <property type="match status" value="1"/>
</dbReference>
<reference evidence="6" key="1">
    <citation type="journal article" date="2019" name="Int. J. Syst. Evol. Microbiol.">
        <title>The Global Catalogue of Microorganisms (GCM) 10K type strain sequencing project: providing services to taxonomists for standard genome sequencing and annotation.</title>
        <authorList>
            <consortium name="The Broad Institute Genomics Platform"/>
            <consortium name="The Broad Institute Genome Sequencing Center for Infectious Disease"/>
            <person name="Wu L."/>
            <person name="Ma J."/>
        </authorList>
    </citation>
    <scope>NUCLEOTIDE SEQUENCE [LARGE SCALE GENOMIC DNA]</scope>
    <source>
        <strain evidence="6">TISTR 2466</strain>
    </source>
</reference>
<feature type="domain" description="HTH gntR-type" evidence="4">
    <location>
        <begin position="8"/>
        <end position="76"/>
    </location>
</feature>
<dbReference type="InterPro" id="IPR011663">
    <property type="entry name" value="UTRA"/>
</dbReference>
<dbReference type="EMBL" id="JBHUMQ010000039">
    <property type="protein sequence ID" value="MFD2695172.1"/>
    <property type="molecule type" value="Genomic_DNA"/>
</dbReference>
<keyword evidence="1" id="KW-0805">Transcription regulation</keyword>
<keyword evidence="3" id="KW-0804">Transcription</keyword>
<protein>
    <submittedName>
        <fullName evidence="5">GntR family transcriptional regulator</fullName>
    </submittedName>
</protein>
<evidence type="ECO:0000256" key="1">
    <source>
        <dbReference type="ARBA" id="ARBA00023015"/>
    </source>
</evidence>
<evidence type="ECO:0000313" key="5">
    <source>
        <dbReference type="EMBL" id="MFD2695172.1"/>
    </source>
</evidence>
<dbReference type="PROSITE" id="PS50949">
    <property type="entry name" value="HTH_GNTR"/>
    <property type="match status" value="1"/>
</dbReference>
<dbReference type="Pfam" id="PF00392">
    <property type="entry name" value="GntR"/>
    <property type="match status" value="1"/>
</dbReference>
<dbReference type="InterPro" id="IPR036390">
    <property type="entry name" value="WH_DNA-bd_sf"/>
</dbReference>
<evidence type="ECO:0000256" key="3">
    <source>
        <dbReference type="ARBA" id="ARBA00023163"/>
    </source>
</evidence>
<dbReference type="Gene3D" id="3.40.1410.10">
    <property type="entry name" value="Chorismate lyase-like"/>
    <property type="match status" value="1"/>
</dbReference>
<evidence type="ECO:0000313" key="6">
    <source>
        <dbReference type="Proteomes" id="UP001597399"/>
    </source>
</evidence>
<dbReference type="SMART" id="SM00345">
    <property type="entry name" value="HTH_GNTR"/>
    <property type="match status" value="1"/>
</dbReference>
<dbReference type="PANTHER" id="PTHR44846">
    <property type="entry name" value="MANNOSYL-D-GLYCERATE TRANSPORT/METABOLISM SYSTEM REPRESSOR MNGR-RELATED"/>
    <property type="match status" value="1"/>
</dbReference>
<name>A0ABW5S6F8_9BACL</name>
<proteinExistence type="predicted"/>